<evidence type="ECO:0000313" key="4">
    <source>
        <dbReference type="Proteomes" id="UP000076532"/>
    </source>
</evidence>
<feature type="domain" description="AMP-binding enzyme C-terminal" evidence="2">
    <location>
        <begin position="466"/>
        <end position="553"/>
    </location>
</feature>
<gene>
    <name evidence="3" type="ORF">FIBSPDRAFT_837841</name>
</gene>
<dbReference type="EMBL" id="KV417668">
    <property type="protein sequence ID" value="KZP11091.1"/>
    <property type="molecule type" value="Genomic_DNA"/>
</dbReference>
<dbReference type="PANTHER" id="PTHR24096">
    <property type="entry name" value="LONG-CHAIN-FATTY-ACID--COA LIGASE"/>
    <property type="match status" value="1"/>
</dbReference>
<dbReference type="Gene3D" id="3.40.50.12780">
    <property type="entry name" value="N-terminal domain of ligase-like"/>
    <property type="match status" value="1"/>
</dbReference>
<dbReference type="Gene3D" id="3.30.300.30">
    <property type="match status" value="1"/>
</dbReference>
<dbReference type="Proteomes" id="UP000076532">
    <property type="component" value="Unassembled WGS sequence"/>
</dbReference>
<sequence>MTEFTSLFGPLDPIPDDVSVAQFILDQDHPRRPVRPTDTAWLIDYVTGRKVFYEELRERTHGLANALHHKYAFGNDDIACIFSPNDVDYPVAVWAAHRLGGAVSTANPSYTIDELVHQLTIVKPAILLTDPAVLSTALEAARKVGLPADRVILFKRIPDSPSSMVSLDELISHGLSSTALPFVEPRMAPGEAKSKVAFYCFSSGTTGPPKAVAIAHYALVANVIQQAVMARVGDSTIAKDEQRYRPGDIASGILPLFHIYGLVCNLHAMLFNGMSVVLIPKFNFEGFLKSILRFRMTHLLLVPPMIVLLCKHSAVQNHDLSLVRDVLSGGAPLSPEIVPLLAALLPRATISQGYGMTETATVVSIMRLGERHTRGGSGALLPGVRARVVKADGSLAQAGETGELVVTGPSMALGYANNAQATGETFVDGWVRTGDEVRVDAQGELWIVDRLKELIKVRGFQVAPSELEGHLLDHPAVADACVVPVPDEYSGELPLAFVVPHPAFADRMRVDPQEAARVRAALLAHVAEAKTRYKWLAGGVEFVDAIPKTPSGKLLRRVLRERARVISHARAAGAAQPHPSRPLHVGEHEQVVLGGGAVHRGLERDQLLSVPVTVSS</sequence>
<dbReference type="SUPFAM" id="SSF56801">
    <property type="entry name" value="Acetyl-CoA synthetase-like"/>
    <property type="match status" value="1"/>
</dbReference>
<dbReference type="GO" id="GO:0016405">
    <property type="term" value="F:CoA-ligase activity"/>
    <property type="evidence" value="ECO:0007669"/>
    <property type="project" value="TreeGrafter"/>
</dbReference>
<dbReference type="PANTHER" id="PTHR24096:SF422">
    <property type="entry name" value="BCDNA.GH02901"/>
    <property type="match status" value="1"/>
</dbReference>
<protein>
    <submittedName>
        <fullName evidence="3">Phenylacetyl-CoA ligase</fullName>
    </submittedName>
</protein>
<dbReference type="Pfam" id="PF13193">
    <property type="entry name" value="AMP-binding_C"/>
    <property type="match status" value="1"/>
</dbReference>
<keyword evidence="3" id="KW-0436">Ligase</keyword>
<accession>A0A165ZZH0</accession>
<feature type="domain" description="AMP-dependent synthetase/ligase" evidence="1">
    <location>
        <begin position="38"/>
        <end position="415"/>
    </location>
</feature>
<keyword evidence="4" id="KW-1185">Reference proteome</keyword>
<dbReference type="InterPro" id="IPR000873">
    <property type="entry name" value="AMP-dep_synth/lig_dom"/>
</dbReference>
<dbReference type="Pfam" id="PF00501">
    <property type="entry name" value="AMP-binding"/>
    <property type="match status" value="1"/>
</dbReference>
<evidence type="ECO:0000313" key="3">
    <source>
        <dbReference type="EMBL" id="KZP11091.1"/>
    </source>
</evidence>
<organism evidence="3 4">
    <name type="scientific">Athelia psychrophila</name>
    <dbReference type="NCBI Taxonomy" id="1759441"/>
    <lineage>
        <taxon>Eukaryota</taxon>
        <taxon>Fungi</taxon>
        <taxon>Dikarya</taxon>
        <taxon>Basidiomycota</taxon>
        <taxon>Agaricomycotina</taxon>
        <taxon>Agaricomycetes</taxon>
        <taxon>Agaricomycetidae</taxon>
        <taxon>Atheliales</taxon>
        <taxon>Atheliaceae</taxon>
        <taxon>Athelia</taxon>
    </lineage>
</organism>
<reference evidence="3 4" key="1">
    <citation type="journal article" date="2016" name="Mol. Biol. Evol.">
        <title>Comparative Genomics of Early-Diverging Mushroom-Forming Fungi Provides Insights into the Origins of Lignocellulose Decay Capabilities.</title>
        <authorList>
            <person name="Nagy L.G."/>
            <person name="Riley R."/>
            <person name="Tritt A."/>
            <person name="Adam C."/>
            <person name="Daum C."/>
            <person name="Floudas D."/>
            <person name="Sun H."/>
            <person name="Yadav J.S."/>
            <person name="Pangilinan J."/>
            <person name="Larsson K.H."/>
            <person name="Matsuura K."/>
            <person name="Barry K."/>
            <person name="Labutti K."/>
            <person name="Kuo R."/>
            <person name="Ohm R.A."/>
            <person name="Bhattacharya S.S."/>
            <person name="Shirouzu T."/>
            <person name="Yoshinaga Y."/>
            <person name="Martin F.M."/>
            <person name="Grigoriev I.V."/>
            <person name="Hibbett D.S."/>
        </authorList>
    </citation>
    <scope>NUCLEOTIDE SEQUENCE [LARGE SCALE GENOMIC DNA]</scope>
    <source>
        <strain evidence="3 4">CBS 109695</strain>
    </source>
</reference>
<dbReference type="InterPro" id="IPR042099">
    <property type="entry name" value="ANL_N_sf"/>
</dbReference>
<dbReference type="AlphaFoldDB" id="A0A165ZZH0"/>
<name>A0A165ZZH0_9AGAM</name>
<dbReference type="InterPro" id="IPR020845">
    <property type="entry name" value="AMP-binding_CS"/>
</dbReference>
<dbReference type="CDD" id="cd05911">
    <property type="entry name" value="Firefly_Luc_like"/>
    <property type="match status" value="1"/>
</dbReference>
<dbReference type="STRING" id="436010.A0A165ZZH0"/>
<dbReference type="OrthoDB" id="6509636at2759"/>
<dbReference type="InterPro" id="IPR025110">
    <property type="entry name" value="AMP-bd_C"/>
</dbReference>
<dbReference type="InterPro" id="IPR045851">
    <property type="entry name" value="AMP-bd_C_sf"/>
</dbReference>
<evidence type="ECO:0000259" key="2">
    <source>
        <dbReference type="Pfam" id="PF13193"/>
    </source>
</evidence>
<evidence type="ECO:0000259" key="1">
    <source>
        <dbReference type="Pfam" id="PF00501"/>
    </source>
</evidence>
<dbReference type="PROSITE" id="PS00455">
    <property type="entry name" value="AMP_BINDING"/>
    <property type="match status" value="1"/>
</dbReference>
<proteinExistence type="predicted"/>